<feature type="compositionally biased region" description="Low complexity" evidence="1">
    <location>
        <begin position="707"/>
        <end position="721"/>
    </location>
</feature>
<evidence type="ECO:0000256" key="1">
    <source>
        <dbReference type="SAM" id="MobiDB-lite"/>
    </source>
</evidence>
<feature type="region of interest" description="Disordered" evidence="1">
    <location>
        <begin position="560"/>
        <end position="582"/>
    </location>
</feature>
<feature type="compositionally biased region" description="Basic residues" evidence="1">
    <location>
        <begin position="883"/>
        <end position="893"/>
    </location>
</feature>
<evidence type="ECO:0000313" key="2">
    <source>
        <dbReference type="EMBL" id="CAE0266966.1"/>
    </source>
</evidence>
<feature type="compositionally biased region" description="Polar residues" evidence="1">
    <location>
        <begin position="560"/>
        <end position="574"/>
    </location>
</feature>
<dbReference type="EMBL" id="HBIB01044797">
    <property type="protein sequence ID" value="CAE0266966.1"/>
    <property type="molecule type" value="Transcribed_RNA"/>
</dbReference>
<feature type="region of interest" description="Disordered" evidence="1">
    <location>
        <begin position="108"/>
        <end position="128"/>
    </location>
</feature>
<accession>A0A7S3LVX6</accession>
<feature type="compositionally biased region" description="Gly residues" evidence="1">
    <location>
        <begin position="696"/>
        <end position="706"/>
    </location>
</feature>
<proteinExistence type="predicted"/>
<feature type="compositionally biased region" description="Low complexity" evidence="1">
    <location>
        <begin position="869"/>
        <end position="882"/>
    </location>
</feature>
<feature type="compositionally biased region" description="Low complexity" evidence="1">
    <location>
        <begin position="848"/>
        <end position="859"/>
    </location>
</feature>
<feature type="compositionally biased region" description="Low complexity" evidence="1">
    <location>
        <begin position="729"/>
        <end position="738"/>
    </location>
</feature>
<reference evidence="2" key="1">
    <citation type="submission" date="2021-01" db="EMBL/GenBank/DDBJ databases">
        <authorList>
            <person name="Corre E."/>
            <person name="Pelletier E."/>
            <person name="Niang G."/>
            <person name="Scheremetjew M."/>
            <person name="Finn R."/>
            <person name="Kale V."/>
            <person name="Holt S."/>
            <person name="Cochrane G."/>
            <person name="Meng A."/>
            <person name="Brown T."/>
            <person name="Cohen L."/>
        </authorList>
    </citation>
    <scope>NUCLEOTIDE SEQUENCE</scope>
    <source>
        <strain evidence="2">NIES-2562</strain>
    </source>
</reference>
<feature type="region of interest" description="Disordered" evidence="1">
    <location>
        <begin position="635"/>
        <end position="664"/>
    </location>
</feature>
<sequence length="950" mass="101162">MEVEEVGGQRKEGSSIWSSEGGHKKGSEHAMSVSAATLPFDENGGMSANRGGIVTVLRSFQHVFPLNLRSAHSVFSLPFSPVVVRPDHTRTLERGDDPSLSAFELGDLFEETSPPSPSSSIGFEDGGGTLGERVKVLVRGPKREREREDRDRERDGEVALPMEEGAGVCVPISSISREVWAVGGFRPCSYAKHIRYIVLCPKVGNGPEVREIALAMSQLKSMYESLQLGTCREMDEHYIMTMPLPSMMSEEKNKSDSVQVAMNIQSKIERYATEQEKLHDGKSKKDVVSFVIFFMPCLETQEGFSTTFINDVTCSLFNNCPLSFRKYASLHCLPSDIGRLFDEKVLFQLCLNVYSLSRRRSRPDTRALLSTLSRDVSIVRAGGKTHWDPPFRPFLPSTISESLYLFVRKSPTGSWVIASLLDDQSYSKDTFAAFDATGSTSDSISERAIQVISSDVLTRWRQFDRLMNIVVVRVGSTAVEERELCHWRGHLGHHIFTQKSGGSTSSIHLSPRVHFVTLAAVPVIFSVLSSSSSSSIITPSTISTAGSGTTMLEKGSTLSTTSAESTFTPISSQHRAGGGRARVRRPPLRTIRRVDHRQEWADSIGSERVTMWGHTSAILNLYAFAYNEGERDTHTHTHTQTQYGQSEGGGGGGMRSRGTSGADEGVTVKVTPHLAVKKPAGAASPSRSSTPTYQLHGGGAGGGGAPGSASSIPPTSVRALPAPSPVPSPSTTASSVGSVGMGMGVHGSRHLAMPSHPSPVPPRPRSNGSGEEGGEGGGSTGVVVANRGPTPPMGVVGIASTQAGKESGGGSAMVASRGGREEHRPSTSGGMEGVHAGSNKGGGGGGSNSSSSGSGVGESRSGEEVKQQPSSSTSSRTRPSPSHSHRDKAKKRAATLSHIRQDLERFSVMQALFDGAKSHSAWNLGFPSEGLLRAGCALDALAALPPKKAI</sequence>
<feature type="region of interest" description="Disordered" evidence="1">
    <location>
        <begin position="676"/>
        <end position="894"/>
    </location>
</feature>
<organism evidence="2">
    <name type="scientific">Palpitomonas bilix</name>
    <dbReference type="NCBI Taxonomy" id="652834"/>
    <lineage>
        <taxon>Eukaryota</taxon>
        <taxon>Eukaryota incertae sedis</taxon>
    </lineage>
</organism>
<protein>
    <submittedName>
        <fullName evidence="2">Uncharacterized protein</fullName>
    </submittedName>
</protein>
<feature type="region of interest" description="Disordered" evidence="1">
    <location>
        <begin position="1"/>
        <end position="30"/>
    </location>
</feature>
<name>A0A7S3LVX6_9EUKA</name>
<dbReference type="AlphaFoldDB" id="A0A7S3LVX6"/>
<gene>
    <name evidence="2" type="ORF">PBIL07802_LOCUS29308</name>
</gene>
<feature type="compositionally biased region" description="Gly residues" evidence="1">
    <location>
        <begin position="646"/>
        <end position="655"/>
    </location>
</feature>